<dbReference type="SUPFAM" id="SSF56935">
    <property type="entry name" value="Porins"/>
    <property type="match status" value="1"/>
</dbReference>
<feature type="compositionally biased region" description="Basic and acidic residues" evidence="12">
    <location>
        <begin position="66"/>
        <end position="75"/>
    </location>
</feature>
<evidence type="ECO:0000313" key="16">
    <source>
        <dbReference type="Proteomes" id="UP000620559"/>
    </source>
</evidence>
<dbReference type="RefSeq" id="WP_193920668.1">
    <property type="nucleotide sequence ID" value="NZ_JADEWL010000037.1"/>
</dbReference>
<evidence type="ECO:0000259" key="14">
    <source>
        <dbReference type="Pfam" id="PF07715"/>
    </source>
</evidence>
<dbReference type="InterPro" id="IPR037066">
    <property type="entry name" value="Plug_dom_sf"/>
</dbReference>
<dbReference type="GO" id="GO:0015344">
    <property type="term" value="F:siderophore uptake transmembrane transporter activity"/>
    <property type="evidence" value="ECO:0007669"/>
    <property type="project" value="TreeGrafter"/>
</dbReference>
<dbReference type="GO" id="GO:0015232">
    <property type="term" value="F:heme transmembrane transporter activity"/>
    <property type="evidence" value="ECO:0007669"/>
    <property type="project" value="InterPro"/>
</dbReference>
<evidence type="ECO:0000256" key="1">
    <source>
        <dbReference type="ARBA" id="ARBA00004571"/>
    </source>
</evidence>
<evidence type="ECO:0000256" key="7">
    <source>
        <dbReference type="ARBA" id="ARBA00023136"/>
    </source>
</evidence>
<dbReference type="Pfam" id="PF00593">
    <property type="entry name" value="TonB_dep_Rec_b-barrel"/>
    <property type="match status" value="1"/>
</dbReference>
<keyword evidence="5" id="KW-0732">Signal</keyword>
<dbReference type="PANTHER" id="PTHR30069:SF29">
    <property type="entry name" value="HEMOGLOBIN AND HEMOGLOBIN-HAPTOGLOBIN-BINDING PROTEIN 1-RELATED"/>
    <property type="match status" value="1"/>
</dbReference>
<dbReference type="PROSITE" id="PS52016">
    <property type="entry name" value="TONB_DEPENDENT_REC_3"/>
    <property type="match status" value="1"/>
</dbReference>
<name>A0A8J7F2K4_9CYAN</name>
<gene>
    <name evidence="15" type="ORF">IQ247_13140</name>
</gene>
<keyword evidence="8 15" id="KW-0675">Receptor</keyword>
<evidence type="ECO:0000256" key="2">
    <source>
        <dbReference type="ARBA" id="ARBA00022448"/>
    </source>
</evidence>
<feature type="region of interest" description="Disordered" evidence="12">
    <location>
        <begin position="47"/>
        <end position="76"/>
    </location>
</feature>
<keyword evidence="9 10" id="KW-0998">Cell outer membrane</keyword>
<protein>
    <submittedName>
        <fullName evidence="15">TonB-dependent hemoglobin/transferrin/lactoferrin family receptor</fullName>
    </submittedName>
</protein>
<keyword evidence="6 11" id="KW-0798">TonB box</keyword>
<proteinExistence type="inferred from homology"/>
<dbReference type="CDD" id="cd01347">
    <property type="entry name" value="ligand_gated_channel"/>
    <property type="match status" value="1"/>
</dbReference>
<sequence length="774" mass="86974">MNLKNLYVLLFNLVLLNLGILPATLAESASPEIKNLEEVEQFSTNAQDLFREPQSKESKTLAQAESDQKTEKQEADIDITVTGTRSERPVKDTPGNITVIQSEDVDRQLINDLADLIRYEPGVSVRNSRNRGNQDFSIRGIGGNRVLIQVDGIRIPDNYTPTSTSRNYFDLETLKRVEIIRGPASTLYGSDAIGGAVSFITKDPDDYLLNSDGPSYASVKYTYDSTDESRKLAGVIAAESEDGKLQISAALTNVTGSEFKNYGTAIVDPQDNRDLNFIGKLVFKPNESNTFKLTGERFNSKSDTNLLSSLGTSRGTTTFDSFANYENQRYRISLGQEYDNPNNDWLQKFRWQVYYQDAQASEEINSLLGRGAVATTSREDINSFEQSVFGGDIQFESNFQTGRIDHRLVYGLELFNTDTSRPRDRTETDLRTGAINKFVSGETYPNKTFPDTETLRFRLYVQNEIEFADSRLSLIPGLSFDYYKLTANPDQDFQNINISNYQVEDFDASAFSPKLGVVYKITPELSTYAQYARGFRSPPYDDANIAFTNFLFGYTVLPNNNLKPETSDSYEIGIKGSYSQFDFGLSGFYNRYNNFIDTELVGVTSIGGRDFQQFQSQNIKGAEIYGLEAKAEYRLSPSKYGLSLIGSLAWAEGNNLQNDQPLDTVDPFQAVVGLRYRAPEDRWGSELVTTFVAANQRAAESGTDLFIPDSYFNLDLLGYYKFSDKVSLNVGLFNLLDKKYWRWQDVRGLTNNSPEIARRTLPGFNATIGLKVAF</sequence>
<evidence type="ECO:0000256" key="4">
    <source>
        <dbReference type="ARBA" id="ARBA00022692"/>
    </source>
</evidence>
<accession>A0A8J7F2K4</accession>
<reference evidence="15" key="1">
    <citation type="submission" date="2020-10" db="EMBL/GenBank/DDBJ databases">
        <authorList>
            <person name="Castelo-Branco R."/>
            <person name="Eusebio N."/>
            <person name="Adriana R."/>
            <person name="Vieira A."/>
            <person name="Brugerolle De Fraissinette N."/>
            <person name="Rezende De Castro R."/>
            <person name="Schneider M.P."/>
            <person name="Vasconcelos V."/>
            <person name="Leao P.N."/>
        </authorList>
    </citation>
    <scope>NUCLEOTIDE SEQUENCE</scope>
    <source>
        <strain evidence="15">LEGE 06105</strain>
    </source>
</reference>
<dbReference type="Gene3D" id="2.40.170.20">
    <property type="entry name" value="TonB-dependent receptor, beta-barrel domain"/>
    <property type="match status" value="1"/>
</dbReference>
<dbReference type="InterPro" id="IPR000531">
    <property type="entry name" value="Beta-barrel_TonB"/>
</dbReference>
<dbReference type="AlphaFoldDB" id="A0A8J7F2K4"/>
<dbReference type="InterPro" id="IPR036942">
    <property type="entry name" value="Beta-barrel_TonB_sf"/>
</dbReference>
<comment type="caution">
    <text evidence="15">The sequence shown here is derived from an EMBL/GenBank/DDBJ whole genome shotgun (WGS) entry which is preliminary data.</text>
</comment>
<dbReference type="NCBIfam" id="TIGR01785">
    <property type="entry name" value="TonB-hemin"/>
    <property type="match status" value="1"/>
</dbReference>
<dbReference type="Proteomes" id="UP000620559">
    <property type="component" value="Unassembled WGS sequence"/>
</dbReference>
<evidence type="ECO:0000256" key="11">
    <source>
        <dbReference type="RuleBase" id="RU003357"/>
    </source>
</evidence>
<keyword evidence="2 10" id="KW-0813">Transport</keyword>
<evidence type="ECO:0000256" key="8">
    <source>
        <dbReference type="ARBA" id="ARBA00023170"/>
    </source>
</evidence>
<dbReference type="InterPro" id="IPR012910">
    <property type="entry name" value="Plug_dom"/>
</dbReference>
<dbReference type="PANTHER" id="PTHR30069">
    <property type="entry name" value="TONB-DEPENDENT OUTER MEMBRANE RECEPTOR"/>
    <property type="match status" value="1"/>
</dbReference>
<comment type="similarity">
    <text evidence="10 11">Belongs to the TonB-dependent receptor family.</text>
</comment>
<keyword evidence="3 10" id="KW-1134">Transmembrane beta strand</keyword>
<dbReference type="Pfam" id="PF07715">
    <property type="entry name" value="Plug"/>
    <property type="match status" value="1"/>
</dbReference>
<evidence type="ECO:0000313" key="15">
    <source>
        <dbReference type="EMBL" id="MBE9213600.1"/>
    </source>
</evidence>
<dbReference type="GO" id="GO:0044718">
    <property type="term" value="P:siderophore transmembrane transport"/>
    <property type="evidence" value="ECO:0007669"/>
    <property type="project" value="TreeGrafter"/>
</dbReference>
<feature type="domain" description="TonB-dependent receptor-like beta-barrel" evidence="13">
    <location>
        <begin position="288"/>
        <end position="735"/>
    </location>
</feature>
<feature type="compositionally biased region" description="Basic and acidic residues" evidence="12">
    <location>
        <begin position="49"/>
        <end position="59"/>
    </location>
</feature>
<organism evidence="15 16">
    <name type="scientific">Plectonema cf. radiosum LEGE 06105</name>
    <dbReference type="NCBI Taxonomy" id="945769"/>
    <lineage>
        <taxon>Bacteria</taxon>
        <taxon>Bacillati</taxon>
        <taxon>Cyanobacteriota</taxon>
        <taxon>Cyanophyceae</taxon>
        <taxon>Oscillatoriophycideae</taxon>
        <taxon>Oscillatoriales</taxon>
        <taxon>Microcoleaceae</taxon>
        <taxon>Plectonema</taxon>
    </lineage>
</organism>
<dbReference type="NCBIfam" id="TIGR01786">
    <property type="entry name" value="TonB-hemlactrns"/>
    <property type="match status" value="1"/>
</dbReference>
<evidence type="ECO:0000256" key="3">
    <source>
        <dbReference type="ARBA" id="ARBA00022452"/>
    </source>
</evidence>
<evidence type="ECO:0000256" key="12">
    <source>
        <dbReference type="SAM" id="MobiDB-lite"/>
    </source>
</evidence>
<dbReference type="EMBL" id="JADEWL010000037">
    <property type="protein sequence ID" value="MBE9213600.1"/>
    <property type="molecule type" value="Genomic_DNA"/>
</dbReference>
<evidence type="ECO:0000259" key="13">
    <source>
        <dbReference type="Pfam" id="PF00593"/>
    </source>
</evidence>
<dbReference type="InterPro" id="IPR010949">
    <property type="entry name" value="TonB_Hb/transfer/lactofer_rcpt"/>
</dbReference>
<keyword evidence="16" id="KW-1185">Reference proteome</keyword>
<evidence type="ECO:0000256" key="10">
    <source>
        <dbReference type="PROSITE-ProRule" id="PRU01360"/>
    </source>
</evidence>
<evidence type="ECO:0000256" key="9">
    <source>
        <dbReference type="ARBA" id="ARBA00023237"/>
    </source>
</evidence>
<feature type="domain" description="TonB-dependent receptor plug" evidence="14">
    <location>
        <begin position="90"/>
        <end position="196"/>
    </location>
</feature>
<keyword evidence="4 10" id="KW-0812">Transmembrane</keyword>
<keyword evidence="7 10" id="KW-0472">Membrane</keyword>
<dbReference type="InterPro" id="IPR011276">
    <property type="entry name" value="TonB_haem/Hb_rcpt"/>
</dbReference>
<dbReference type="GO" id="GO:0009279">
    <property type="term" value="C:cell outer membrane"/>
    <property type="evidence" value="ECO:0007669"/>
    <property type="project" value="UniProtKB-SubCell"/>
</dbReference>
<evidence type="ECO:0000256" key="6">
    <source>
        <dbReference type="ARBA" id="ARBA00023077"/>
    </source>
</evidence>
<dbReference type="Gene3D" id="2.170.130.10">
    <property type="entry name" value="TonB-dependent receptor, plug domain"/>
    <property type="match status" value="1"/>
</dbReference>
<comment type="subcellular location">
    <subcellularLocation>
        <location evidence="1 10">Cell outer membrane</location>
        <topology evidence="1 10">Multi-pass membrane protein</topology>
    </subcellularLocation>
</comment>
<dbReference type="InterPro" id="IPR039426">
    <property type="entry name" value="TonB-dep_rcpt-like"/>
</dbReference>
<evidence type="ECO:0000256" key="5">
    <source>
        <dbReference type="ARBA" id="ARBA00022729"/>
    </source>
</evidence>